<evidence type="ECO:0000313" key="1">
    <source>
        <dbReference type="EMBL" id="CAB4129063.1"/>
    </source>
</evidence>
<name>A0A6J5L6Q2_9CAUD</name>
<organism evidence="1">
    <name type="scientific">uncultured Caudovirales phage</name>
    <dbReference type="NCBI Taxonomy" id="2100421"/>
    <lineage>
        <taxon>Viruses</taxon>
        <taxon>Duplodnaviria</taxon>
        <taxon>Heunggongvirae</taxon>
        <taxon>Uroviricota</taxon>
        <taxon>Caudoviricetes</taxon>
        <taxon>Peduoviridae</taxon>
        <taxon>Maltschvirus</taxon>
        <taxon>Maltschvirus maltsch</taxon>
    </lineage>
</organism>
<proteinExistence type="predicted"/>
<accession>A0A6J5L6Q2</accession>
<sequence>MEHNVTLKHRLDVIFFQIIELPPNMREDMRRIWRPSRALWDELDKELVECRKLHKPTIKYQEIEQDLETRLELMEQHITFAMLLK</sequence>
<dbReference type="EMBL" id="LR796233">
    <property type="protein sequence ID" value="CAB4129063.1"/>
    <property type="molecule type" value="Genomic_DNA"/>
</dbReference>
<reference evidence="1" key="1">
    <citation type="submission" date="2020-04" db="EMBL/GenBank/DDBJ databases">
        <authorList>
            <person name="Chiriac C."/>
            <person name="Salcher M."/>
            <person name="Ghai R."/>
            <person name="Kavagutti S V."/>
        </authorList>
    </citation>
    <scope>NUCLEOTIDE SEQUENCE</scope>
</reference>
<gene>
    <name evidence="1" type="ORF">UFOVP112_161</name>
</gene>
<protein>
    <submittedName>
        <fullName evidence="1">Uncharacterized protein</fullName>
    </submittedName>
</protein>